<accession>A0ABW1P6Y2</accession>
<evidence type="ECO:0000313" key="2">
    <source>
        <dbReference type="Proteomes" id="UP001596220"/>
    </source>
</evidence>
<sequence>MTEFFPAFRPSELENDAADMSRRAKTVLTRAGLLVEFRPHRVTVERFASIKPGRGYAVSTVDVAEVTERDSGPAHVVLFDTGDRFAVANFVGAVAQLRGRLDHGRWLWTTRATRTRSNGSRVITLAVRDEDQAAARGPLAPLEREWAVRHPKASIVPQSAWAALYTLVHLPGAVLITRGPGEVEWVPEVACVCGDRGREPNGTGHYQGCPEQRRPDCPGDAEVILETLTPSAGYLASCDHCQWQGTIRGLRVDAVLDRDAHNAAADECDGGSDG</sequence>
<proteinExistence type="predicted"/>
<keyword evidence="2" id="KW-1185">Reference proteome</keyword>
<dbReference type="Proteomes" id="UP001596220">
    <property type="component" value="Unassembled WGS sequence"/>
</dbReference>
<reference evidence="2" key="1">
    <citation type="journal article" date="2019" name="Int. J. Syst. Evol. Microbiol.">
        <title>The Global Catalogue of Microorganisms (GCM) 10K type strain sequencing project: providing services to taxonomists for standard genome sequencing and annotation.</title>
        <authorList>
            <consortium name="The Broad Institute Genomics Platform"/>
            <consortium name="The Broad Institute Genome Sequencing Center for Infectious Disease"/>
            <person name="Wu L."/>
            <person name="Ma J."/>
        </authorList>
    </citation>
    <scope>NUCLEOTIDE SEQUENCE [LARGE SCALE GENOMIC DNA]</scope>
    <source>
        <strain evidence="2">CGMCC 4.7246</strain>
    </source>
</reference>
<dbReference type="RefSeq" id="WP_380637046.1">
    <property type="nucleotide sequence ID" value="NZ_JBHSQO010000014.1"/>
</dbReference>
<protein>
    <submittedName>
        <fullName evidence="1">Uncharacterized protein</fullName>
    </submittedName>
</protein>
<gene>
    <name evidence="1" type="ORF">ACFP3R_16315</name>
</gene>
<organism evidence="1 2">
    <name type="scientific">Saccharothrix lopnurensis</name>
    <dbReference type="NCBI Taxonomy" id="1670621"/>
    <lineage>
        <taxon>Bacteria</taxon>
        <taxon>Bacillati</taxon>
        <taxon>Actinomycetota</taxon>
        <taxon>Actinomycetes</taxon>
        <taxon>Pseudonocardiales</taxon>
        <taxon>Pseudonocardiaceae</taxon>
        <taxon>Saccharothrix</taxon>
    </lineage>
</organism>
<name>A0ABW1P6Y2_9PSEU</name>
<evidence type="ECO:0000313" key="1">
    <source>
        <dbReference type="EMBL" id="MFC6090845.1"/>
    </source>
</evidence>
<dbReference type="EMBL" id="JBHSQO010000014">
    <property type="protein sequence ID" value="MFC6090845.1"/>
    <property type="molecule type" value="Genomic_DNA"/>
</dbReference>
<comment type="caution">
    <text evidence="1">The sequence shown here is derived from an EMBL/GenBank/DDBJ whole genome shotgun (WGS) entry which is preliminary data.</text>
</comment>